<evidence type="ECO:0000256" key="1">
    <source>
        <dbReference type="ARBA" id="ARBA00022741"/>
    </source>
</evidence>
<dbReference type="STRING" id="1291734.FD02_GL000540"/>
<dbReference type="SUPFAM" id="SSF52540">
    <property type="entry name" value="P-loop containing nucleoside triphosphate hydrolases"/>
    <property type="match status" value="1"/>
</dbReference>
<protein>
    <submittedName>
        <fullName evidence="7">Superfamily I DNA RNA helicase</fullName>
    </submittedName>
</protein>
<gene>
    <name evidence="7" type="ORF">FD02_GL000540</name>
</gene>
<dbReference type="Proteomes" id="UP000051804">
    <property type="component" value="Unassembled WGS sequence"/>
</dbReference>
<keyword evidence="1 5" id="KW-0547">Nucleotide-binding</keyword>
<name>A0A0R1JH75_9LACO</name>
<evidence type="ECO:0000313" key="8">
    <source>
        <dbReference type="Proteomes" id="UP000051804"/>
    </source>
</evidence>
<dbReference type="GO" id="GO:0005829">
    <property type="term" value="C:cytosol"/>
    <property type="evidence" value="ECO:0007669"/>
    <property type="project" value="TreeGrafter"/>
</dbReference>
<dbReference type="OrthoDB" id="9787585at2"/>
<evidence type="ECO:0000313" key="7">
    <source>
        <dbReference type="EMBL" id="KRK70472.1"/>
    </source>
</evidence>
<dbReference type="InterPro" id="IPR000212">
    <property type="entry name" value="DNA_helicase_UvrD/REP"/>
</dbReference>
<dbReference type="PANTHER" id="PTHR11070:SF17">
    <property type="entry name" value="DNA HELICASE IV"/>
    <property type="match status" value="1"/>
</dbReference>
<organism evidence="7 8">
    <name type="scientific">Lacticaseibacillus nasuensis JCM 17158</name>
    <dbReference type="NCBI Taxonomy" id="1291734"/>
    <lineage>
        <taxon>Bacteria</taxon>
        <taxon>Bacillati</taxon>
        <taxon>Bacillota</taxon>
        <taxon>Bacilli</taxon>
        <taxon>Lactobacillales</taxon>
        <taxon>Lactobacillaceae</taxon>
        <taxon>Lacticaseibacillus</taxon>
    </lineage>
</organism>
<dbReference type="GO" id="GO:0016787">
    <property type="term" value="F:hydrolase activity"/>
    <property type="evidence" value="ECO:0007669"/>
    <property type="project" value="UniProtKB-UniRule"/>
</dbReference>
<dbReference type="Gene3D" id="3.40.50.300">
    <property type="entry name" value="P-loop containing nucleotide triphosphate hydrolases"/>
    <property type="match status" value="2"/>
</dbReference>
<dbReference type="Pfam" id="PF13245">
    <property type="entry name" value="AAA_19"/>
    <property type="match status" value="1"/>
</dbReference>
<sequence length="760" mass="84081">MENATLAAEQRRVARVDALIAARLATVKQQRTMAMRDLTEIEQSYGDATKVNITEVDDRMETNAAVQQQKMMVARAAENETILGHEEARLQLLQGSPYFGRIDISEAGEHDTLYIGLGTFQHGDDFLVYDWRAPIASIYYNGTLGPVSYSAPTGEQTVTLENKRQFKIEHGQITNMFDTNETVGDEILQSVLGEQSSDYMKNIVATIQQEQNDIIRDTTSDLLVVQGVAGSGKTSAVLQRVAYLLYHSRSHLAADQMVLFSPNQLFANYISEVLPSLGEKNMRQATLAEFFAKRFMGLQVETLFDRFEKDATGLPEPAAAIRRIKEDPAFLAAIDRYVSVPPATPLFVDVTLNGEVFFAASTITKIYQSQPVSMTATDKFLATKNTLIKRLNQRIKMATFEDWVQDRLGLLNQEEVRDIVGDQRFDSGDAEQRFVAEHIVAEAFAPVYDALYNDYFFDAYAEYCRFLATVPAPAIDPAVWATMADSVTAGIERHELRLEDAAPLLYLRDRVTGGGTNDAIQYVFVDEMQDYSAVQLRYLHHAFPKAKLTLLGDSRQDVFTAGYHPSDFIHEIRAIFPGKSVRLITLNKSYRSTAPITDFAKALLPTHDHIQSFNRAGHKPRVVTLTPETALTGVTQLVSALAATNDTVAILTRDAASAAQLYASLRLDTPTHLLSAGDHTLHTGCLILPVYLAKGLEFDAVVGYDVSATTYTQAADCDILYTLASRALHELVLVAIGAVSPLVAALPAQLYDTTRTTVTQ</sequence>
<dbReference type="InterPro" id="IPR014016">
    <property type="entry name" value="UvrD-like_ATP-bd"/>
</dbReference>
<reference evidence="7 8" key="1">
    <citation type="journal article" date="2015" name="Genome Announc.">
        <title>Expanding the biotechnology potential of lactobacilli through comparative genomics of 213 strains and associated genera.</title>
        <authorList>
            <person name="Sun Z."/>
            <person name="Harris H.M."/>
            <person name="McCann A."/>
            <person name="Guo C."/>
            <person name="Argimon S."/>
            <person name="Zhang W."/>
            <person name="Yang X."/>
            <person name="Jeffery I.B."/>
            <person name="Cooney J.C."/>
            <person name="Kagawa T.F."/>
            <person name="Liu W."/>
            <person name="Song Y."/>
            <person name="Salvetti E."/>
            <person name="Wrobel A."/>
            <person name="Rasinkangas P."/>
            <person name="Parkhill J."/>
            <person name="Rea M.C."/>
            <person name="O'Sullivan O."/>
            <person name="Ritari J."/>
            <person name="Douillard F.P."/>
            <person name="Paul Ross R."/>
            <person name="Yang R."/>
            <person name="Briner A.E."/>
            <person name="Felis G.E."/>
            <person name="de Vos W.M."/>
            <person name="Barrangou R."/>
            <person name="Klaenhammer T.R."/>
            <person name="Caufield P.W."/>
            <person name="Cui Y."/>
            <person name="Zhang H."/>
            <person name="O'Toole P.W."/>
        </authorList>
    </citation>
    <scope>NUCLEOTIDE SEQUENCE [LARGE SCALE GENOMIC DNA]</scope>
    <source>
        <strain evidence="7 8">JCM 17158</strain>
    </source>
</reference>
<dbReference type="GO" id="GO:0000725">
    <property type="term" value="P:recombinational repair"/>
    <property type="evidence" value="ECO:0007669"/>
    <property type="project" value="TreeGrafter"/>
</dbReference>
<dbReference type="AlphaFoldDB" id="A0A0R1JH75"/>
<dbReference type="InterPro" id="IPR027417">
    <property type="entry name" value="P-loop_NTPase"/>
</dbReference>
<dbReference type="GO" id="GO:0005524">
    <property type="term" value="F:ATP binding"/>
    <property type="evidence" value="ECO:0007669"/>
    <property type="project" value="UniProtKB-UniRule"/>
</dbReference>
<dbReference type="NCBIfam" id="NF041464">
    <property type="entry name" value="HelD_BACSU"/>
    <property type="match status" value="1"/>
</dbReference>
<dbReference type="Pfam" id="PF13538">
    <property type="entry name" value="UvrD_C_2"/>
    <property type="match status" value="1"/>
</dbReference>
<accession>A0A0R1JH75</accession>
<comment type="caution">
    <text evidence="7">The sequence shown here is derived from an EMBL/GenBank/DDBJ whole genome shotgun (WGS) entry which is preliminary data.</text>
</comment>
<evidence type="ECO:0000256" key="5">
    <source>
        <dbReference type="PROSITE-ProRule" id="PRU00560"/>
    </source>
</evidence>
<dbReference type="InterPro" id="IPR027785">
    <property type="entry name" value="UvrD-like_helicase_C"/>
</dbReference>
<keyword evidence="4 5" id="KW-0067">ATP-binding</keyword>
<dbReference type="PATRIC" id="fig|1291734.4.peg.555"/>
<dbReference type="GO" id="GO:0043138">
    <property type="term" value="F:3'-5' DNA helicase activity"/>
    <property type="evidence" value="ECO:0007669"/>
    <property type="project" value="TreeGrafter"/>
</dbReference>
<dbReference type="PANTHER" id="PTHR11070">
    <property type="entry name" value="UVRD / RECB / PCRA DNA HELICASE FAMILY MEMBER"/>
    <property type="match status" value="1"/>
</dbReference>
<feature type="domain" description="UvrD-like helicase ATP-binding" evidence="6">
    <location>
        <begin position="206"/>
        <end position="593"/>
    </location>
</feature>
<evidence type="ECO:0000256" key="2">
    <source>
        <dbReference type="ARBA" id="ARBA00022801"/>
    </source>
</evidence>
<proteinExistence type="predicted"/>
<dbReference type="PROSITE" id="PS51198">
    <property type="entry name" value="UVRD_HELICASE_ATP_BIND"/>
    <property type="match status" value="1"/>
</dbReference>
<dbReference type="RefSeq" id="WP_056952096.1">
    <property type="nucleotide sequence ID" value="NZ_AZDJ01000032.1"/>
</dbReference>
<keyword evidence="8" id="KW-1185">Reference proteome</keyword>
<evidence type="ECO:0000256" key="3">
    <source>
        <dbReference type="ARBA" id="ARBA00022806"/>
    </source>
</evidence>
<dbReference type="InterPro" id="IPR048228">
    <property type="entry name" value="HelD_bacillota"/>
</dbReference>
<feature type="binding site" evidence="5">
    <location>
        <begin position="227"/>
        <end position="234"/>
    </location>
    <ligand>
        <name>ATP</name>
        <dbReference type="ChEBI" id="CHEBI:30616"/>
    </ligand>
</feature>
<dbReference type="EMBL" id="AZDJ01000032">
    <property type="protein sequence ID" value="KRK70472.1"/>
    <property type="molecule type" value="Genomic_DNA"/>
</dbReference>
<evidence type="ECO:0000256" key="4">
    <source>
        <dbReference type="ARBA" id="ARBA00022840"/>
    </source>
</evidence>
<keyword evidence="2 5" id="KW-0378">Hydrolase</keyword>
<dbReference type="GO" id="GO:0003677">
    <property type="term" value="F:DNA binding"/>
    <property type="evidence" value="ECO:0007669"/>
    <property type="project" value="InterPro"/>
</dbReference>
<evidence type="ECO:0000259" key="6">
    <source>
        <dbReference type="PROSITE" id="PS51198"/>
    </source>
</evidence>
<keyword evidence="3 5" id="KW-0347">Helicase</keyword>